<feature type="signal peptide" evidence="1">
    <location>
        <begin position="1"/>
        <end position="22"/>
    </location>
</feature>
<dbReference type="RefSeq" id="XP_040710170.1">
    <property type="nucleotide sequence ID" value="XM_040853410.1"/>
</dbReference>
<organism evidence="2 3">
    <name type="scientific">Pseudomassariella vexata</name>
    <dbReference type="NCBI Taxonomy" id="1141098"/>
    <lineage>
        <taxon>Eukaryota</taxon>
        <taxon>Fungi</taxon>
        <taxon>Dikarya</taxon>
        <taxon>Ascomycota</taxon>
        <taxon>Pezizomycotina</taxon>
        <taxon>Sordariomycetes</taxon>
        <taxon>Xylariomycetidae</taxon>
        <taxon>Amphisphaeriales</taxon>
        <taxon>Pseudomassariaceae</taxon>
        <taxon>Pseudomassariella</taxon>
    </lineage>
</organism>
<evidence type="ECO:0000256" key="1">
    <source>
        <dbReference type="SAM" id="SignalP"/>
    </source>
</evidence>
<keyword evidence="3" id="KW-1185">Reference proteome</keyword>
<reference evidence="2 3" key="1">
    <citation type="submission" date="2016-07" db="EMBL/GenBank/DDBJ databases">
        <title>Pervasive Adenine N6-methylation of Active Genes in Fungi.</title>
        <authorList>
            <consortium name="DOE Joint Genome Institute"/>
            <person name="Mondo S.J."/>
            <person name="Dannebaum R.O."/>
            <person name="Kuo R.C."/>
            <person name="Labutti K."/>
            <person name="Haridas S."/>
            <person name="Kuo A."/>
            <person name="Salamov A."/>
            <person name="Ahrendt S.R."/>
            <person name="Lipzen A."/>
            <person name="Sullivan W."/>
            <person name="Andreopoulos W.B."/>
            <person name="Clum A."/>
            <person name="Lindquist E."/>
            <person name="Daum C."/>
            <person name="Ramamoorthy G.K."/>
            <person name="Gryganskyi A."/>
            <person name="Culley D."/>
            <person name="Magnuson J.K."/>
            <person name="James T.Y."/>
            <person name="O'Malley M.A."/>
            <person name="Stajich J.E."/>
            <person name="Spatafora J.W."/>
            <person name="Visel A."/>
            <person name="Grigoriev I.V."/>
        </authorList>
    </citation>
    <scope>NUCLEOTIDE SEQUENCE [LARGE SCALE GENOMIC DNA]</scope>
    <source>
        <strain evidence="2 3">CBS 129021</strain>
    </source>
</reference>
<sequence>MIMSQCCLVLVSVAVCSTTSECLDTWGLSIGSSWAPHRLVPYWPLLALPPDFFGSYKDGQHHLGLARPRVLLSRLECCSGCQIPWSEARPVSRMFASGPAADLRYGTARLFIACHCQRTHD</sequence>
<keyword evidence="1" id="KW-0732">Signal</keyword>
<dbReference type="AlphaFoldDB" id="A0A1Y2DBE7"/>
<proteinExistence type="predicted"/>
<protein>
    <recommendedName>
        <fullName evidence="4">Secreted protein</fullName>
    </recommendedName>
</protein>
<evidence type="ECO:0000313" key="3">
    <source>
        <dbReference type="Proteomes" id="UP000193689"/>
    </source>
</evidence>
<dbReference type="EMBL" id="MCFJ01000022">
    <property type="protein sequence ID" value="ORY56591.1"/>
    <property type="molecule type" value="Genomic_DNA"/>
</dbReference>
<evidence type="ECO:0008006" key="4">
    <source>
        <dbReference type="Google" id="ProtNLM"/>
    </source>
</evidence>
<name>A0A1Y2DBE7_9PEZI</name>
<comment type="caution">
    <text evidence="2">The sequence shown here is derived from an EMBL/GenBank/DDBJ whole genome shotgun (WGS) entry which is preliminary data.</text>
</comment>
<evidence type="ECO:0000313" key="2">
    <source>
        <dbReference type="EMBL" id="ORY56591.1"/>
    </source>
</evidence>
<feature type="chain" id="PRO_5013118869" description="Secreted protein" evidence="1">
    <location>
        <begin position="23"/>
        <end position="121"/>
    </location>
</feature>
<dbReference type="InParanoid" id="A0A1Y2DBE7"/>
<dbReference type="GeneID" id="63769622"/>
<gene>
    <name evidence="2" type="ORF">BCR38DRAFT_114640</name>
</gene>
<accession>A0A1Y2DBE7</accession>
<dbReference type="Proteomes" id="UP000193689">
    <property type="component" value="Unassembled WGS sequence"/>
</dbReference>